<organism evidence="1">
    <name type="scientific">marine sediment metagenome</name>
    <dbReference type="NCBI Taxonomy" id="412755"/>
    <lineage>
        <taxon>unclassified sequences</taxon>
        <taxon>metagenomes</taxon>
        <taxon>ecological metagenomes</taxon>
    </lineage>
</organism>
<protein>
    <submittedName>
        <fullName evidence="1">Uncharacterized protein</fullName>
    </submittedName>
</protein>
<sequence length="192" mass="21286">MAQEPLQRFQIGDRAWFADGRSGLIIQAVFNPNELDWQYDIEGIGSFFLDRDLFLVNPIVDTPPPPPEPEPEPTGEFITREEFALLEQRITAAITILREQISRIQPGVDSGVTDKLIELEAAIDSLESVIVTQQSEIQNNAESLDAAADESGEGGQAGFFRRLGGFVASPFTSLLDIVNEWILKEVRNGLSR</sequence>
<dbReference type="AlphaFoldDB" id="A0A0F9H1H4"/>
<gene>
    <name evidence="1" type="ORF">LCGC14_2054300</name>
</gene>
<evidence type="ECO:0000313" key="1">
    <source>
        <dbReference type="EMBL" id="KKL75495.1"/>
    </source>
</evidence>
<reference evidence="1" key="1">
    <citation type="journal article" date="2015" name="Nature">
        <title>Complex archaea that bridge the gap between prokaryotes and eukaryotes.</title>
        <authorList>
            <person name="Spang A."/>
            <person name="Saw J.H."/>
            <person name="Jorgensen S.L."/>
            <person name="Zaremba-Niedzwiedzka K."/>
            <person name="Martijn J."/>
            <person name="Lind A.E."/>
            <person name="van Eijk R."/>
            <person name="Schleper C."/>
            <person name="Guy L."/>
            <person name="Ettema T.J."/>
        </authorList>
    </citation>
    <scope>NUCLEOTIDE SEQUENCE</scope>
</reference>
<name>A0A0F9H1H4_9ZZZZ</name>
<comment type="caution">
    <text evidence="1">The sequence shown here is derived from an EMBL/GenBank/DDBJ whole genome shotgun (WGS) entry which is preliminary data.</text>
</comment>
<dbReference type="EMBL" id="LAZR01024334">
    <property type="protein sequence ID" value="KKL75495.1"/>
    <property type="molecule type" value="Genomic_DNA"/>
</dbReference>
<accession>A0A0F9H1H4</accession>
<proteinExistence type="predicted"/>